<evidence type="ECO:0000313" key="4">
    <source>
        <dbReference type="Proteomes" id="UP000305067"/>
    </source>
</evidence>
<accession>A0A5C3QIT4</accession>
<keyword evidence="1" id="KW-1133">Transmembrane helix</keyword>
<reference evidence="3 4" key="1">
    <citation type="journal article" date="2019" name="Nat. Ecol. Evol.">
        <title>Megaphylogeny resolves global patterns of mushroom evolution.</title>
        <authorList>
            <person name="Varga T."/>
            <person name="Krizsan K."/>
            <person name="Foldi C."/>
            <person name="Dima B."/>
            <person name="Sanchez-Garcia M."/>
            <person name="Sanchez-Ramirez S."/>
            <person name="Szollosi G.J."/>
            <person name="Szarkandi J.G."/>
            <person name="Papp V."/>
            <person name="Albert L."/>
            <person name="Andreopoulos W."/>
            <person name="Angelini C."/>
            <person name="Antonin V."/>
            <person name="Barry K.W."/>
            <person name="Bougher N.L."/>
            <person name="Buchanan P."/>
            <person name="Buyck B."/>
            <person name="Bense V."/>
            <person name="Catcheside P."/>
            <person name="Chovatia M."/>
            <person name="Cooper J."/>
            <person name="Damon W."/>
            <person name="Desjardin D."/>
            <person name="Finy P."/>
            <person name="Geml J."/>
            <person name="Haridas S."/>
            <person name="Hughes K."/>
            <person name="Justo A."/>
            <person name="Karasinski D."/>
            <person name="Kautmanova I."/>
            <person name="Kiss B."/>
            <person name="Kocsube S."/>
            <person name="Kotiranta H."/>
            <person name="LaButti K.M."/>
            <person name="Lechner B.E."/>
            <person name="Liimatainen K."/>
            <person name="Lipzen A."/>
            <person name="Lukacs Z."/>
            <person name="Mihaltcheva S."/>
            <person name="Morgado L.N."/>
            <person name="Niskanen T."/>
            <person name="Noordeloos M.E."/>
            <person name="Ohm R.A."/>
            <person name="Ortiz-Santana B."/>
            <person name="Ovrebo C."/>
            <person name="Racz N."/>
            <person name="Riley R."/>
            <person name="Savchenko A."/>
            <person name="Shiryaev A."/>
            <person name="Soop K."/>
            <person name="Spirin V."/>
            <person name="Szebenyi C."/>
            <person name="Tomsovsky M."/>
            <person name="Tulloss R.E."/>
            <person name="Uehling J."/>
            <person name="Grigoriev I.V."/>
            <person name="Vagvolgyi C."/>
            <person name="Papp T."/>
            <person name="Martin F.M."/>
            <person name="Miettinen O."/>
            <person name="Hibbett D.S."/>
            <person name="Nagy L.G."/>
        </authorList>
    </citation>
    <scope>NUCLEOTIDE SEQUENCE [LARGE SCALE GENOMIC DNA]</scope>
    <source>
        <strain evidence="3 4">CBS 309.79</strain>
    </source>
</reference>
<feature type="non-terminal residue" evidence="3">
    <location>
        <position position="206"/>
    </location>
</feature>
<feature type="non-terminal residue" evidence="3">
    <location>
        <position position="1"/>
    </location>
</feature>
<keyword evidence="1" id="KW-0812">Transmembrane</keyword>
<dbReference type="OrthoDB" id="3235960at2759"/>
<sequence length="206" mass="22922">GYDYEQKYPVEEEGKAMDPNARLWSMYLDEADHFDLDMVVSIRDSVDVILVFAGLFSAIVSTLVSQASTTLKPDYGQIISSLLMELIEVQRATGAGTIKDIARSPLGSESHFTPSSSDRWVNGTWFASLALSLVTALLSTLVKQWIHAYMSPTFNGSSQAQGRARHFRYMGFEKWHVPLIAGLLPTLLHLSLFIFFAGLVVLLFNL</sequence>
<evidence type="ECO:0000259" key="2">
    <source>
        <dbReference type="Pfam" id="PF20153"/>
    </source>
</evidence>
<dbReference type="Proteomes" id="UP000305067">
    <property type="component" value="Unassembled WGS sequence"/>
</dbReference>
<feature type="transmembrane region" description="Helical" evidence="1">
    <location>
        <begin position="123"/>
        <end position="142"/>
    </location>
</feature>
<name>A0A5C3QIT4_9AGAR</name>
<organism evidence="3 4">
    <name type="scientific">Pterulicium gracile</name>
    <dbReference type="NCBI Taxonomy" id="1884261"/>
    <lineage>
        <taxon>Eukaryota</taxon>
        <taxon>Fungi</taxon>
        <taxon>Dikarya</taxon>
        <taxon>Basidiomycota</taxon>
        <taxon>Agaricomycotina</taxon>
        <taxon>Agaricomycetes</taxon>
        <taxon>Agaricomycetidae</taxon>
        <taxon>Agaricales</taxon>
        <taxon>Pleurotineae</taxon>
        <taxon>Pterulaceae</taxon>
        <taxon>Pterulicium</taxon>
    </lineage>
</organism>
<feature type="domain" description="DUF6535" evidence="2">
    <location>
        <begin position="24"/>
        <end position="205"/>
    </location>
</feature>
<gene>
    <name evidence="3" type="ORF">BDV98DRAFT_491068</name>
</gene>
<dbReference type="AlphaFoldDB" id="A0A5C3QIT4"/>
<keyword evidence="1" id="KW-0472">Membrane</keyword>
<proteinExistence type="predicted"/>
<feature type="transmembrane region" description="Helical" evidence="1">
    <location>
        <begin position="48"/>
        <end position="67"/>
    </location>
</feature>
<dbReference type="Pfam" id="PF20153">
    <property type="entry name" value="DUF6535"/>
    <property type="match status" value="1"/>
</dbReference>
<protein>
    <recommendedName>
        <fullName evidence="2">DUF6535 domain-containing protein</fullName>
    </recommendedName>
</protein>
<evidence type="ECO:0000313" key="3">
    <source>
        <dbReference type="EMBL" id="TFL01228.1"/>
    </source>
</evidence>
<evidence type="ECO:0000256" key="1">
    <source>
        <dbReference type="SAM" id="Phobius"/>
    </source>
</evidence>
<dbReference type="InterPro" id="IPR045338">
    <property type="entry name" value="DUF6535"/>
</dbReference>
<dbReference type="EMBL" id="ML178825">
    <property type="protein sequence ID" value="TFL01228.1"/>
    <property type="molecule type" value="Genomic_DNA"/>
</dbReference>
<feature type="transmembrane region" description="Helical" evidence="1">
    <location>
        <begin position="175"/>
        <end position="204"/>
    </location>
</feature>
<keyword evidence="4" id="KW-1185">Reference proteome</keyword>